<dbReference type="InterPro" id="IPR032567">
    <property type="entry name" value="RTL1-rel"/>
</dbReference>
<dbReference type="AlphaFoldDB" id="A0A6P5ELR0"/>
<dbReference type="Pfam" id="PF03732">
    <property type="entry name" value="Retrotrans_gag"/>
    <property type="match status" value="1"/>
</dbReference>
<evidence type="ECO:0000313" key="3">
    <source>
        <dbReference type="Proteomes" id="UP000515123"/>
    </source>
</evidence>
<name>A0A6P5ELR0_ANACO</name>
<dbReference type="RefSeq" id="XP_020084387.1">
    <property type="nucleotide sequence ID" value="XM_020228798.1"/>
</dbReference>
<proteinExistence type="predicted"/>
<dbReference type="Proteomes" id="UP000515123">
    <property type="component" value="Linkage group 3"/>
</dbReference>
<evidence type="ECO:0000259" key="2">
    <source>
        <dbReference type="Pfam" id="PF03732"/>
    </source>
</evidence>
<dbReference type="InterPro" id="IPR005162">
    <property type="entry name" value="Retrotrans_gag_dom"/>
</dbReference>
<evidence type="ECO:0000256" key="1">
    <source>
        <dbReference type="SAM" id="MobiDB-lite"/>
    </source>
</evidence>
<sequence>MRQQGEQIGRLHEFVARQAAAAAPIPQDPPAPVAPTPAVAATPVTAIPPTASGSSAPIPEALEAEQERSLAVLTAFKRFNLSTFDGDVKDPWVMKNWLVAMEALFEDIYTLEKDKVHLAAHCFEGSARLWWTQAKKSRSLDLASVTWEAFREMLLMEYFFESDKRKIKEDFRKLRQGNRSVREYEREFSHMVNCVPGLVHGDRDRAEVFESGLWPEIFKVIHAFRLKTYEDVLDRALWVERGNAIAREEREAFEKDKDREKSKKLPAGGSLGQSSSKRPPRYPRSQLRGGRGQTRS</sequence>
<organism evidence="3 4">
    <name type="scientific">Ananas comosus</name>
    <name type="common">Pineapple</name>
    <name type="synonym">Ananas ananas</name>
    <dbReference type="NCBI Taxonomy" id="4615"/>
    <lineage>
        <taxon>Eukaryota</taxon>
        <taxon>Viridiplantae</taxon>
        <taxon>Streptophyta</taxon>
        <taxon>Embryophyta</taxon>
        <taxon>Tracheophyta</taxon>
        <taxon>Spermatophyta</taxon>
        <taxon>Magnoliopsida</taxon>
        <taxon>Liliopsida</taxon>
        <taxon>Poales</taxon>
        <taxon>Bromeliaceae</taxon>
        <taxon>Bromelioideae</taxon>
        <taxon>Ananas</taxon>
    </lineage>
</organism>
<reference evidence="4" key="2">
    <citation type="submission" date="2025-08" db="UniProtKB">
        <authorList>
            <consortium name="RefSeq"/>
        </authorList>
    </citation>
    <scope>IDENTIFICATION</scope>
    <source>
        <tissue evidence="4">Leaf</tissue>
    </source>
</reference>
<reference evidence="3" key="1">
    <citation type="journal article" date="2015" name="Nat. Genet.">
        <title>The pineapple genome and the evolution of CAM photosynthesis.</title>
        <authorList>
            <person name="Ming R."/>
            <person name="VanBuren R."/>
            <person name="Wai C.M."/>
            <person name="Tang H."/>
            <person name="Schatz M.C."/>
            <person name="Bowers J.E."/>
            <person name="Lyons E."/>
            <person name="Wang M.L."/>
            <person name="Chen J."/>
            <person name="Biggers E."/>
            <person name="Zhang J."/>
            <person name="Huang L."/>
            <person name="Zhang L."/>
            <person name="Miao W."/>
            <person name="Zhang J."/>
            <person name="Ye Z."/>
            <person name="Miao C."/>
            <person name="Lin Z."/>
            <person name="Wang H."/>
            <person name="Zhou H."/>
            <person name="Yim W.C."/>
            <person name="Priest H.D."/>
            <person name="Zheng C."/>
            <person name="Woodhouse M."/>
            <person name="Edger P.P."/>
            <person name="Guyot R."/>
            <person name="Guo H.B."/>
            <person name="Guo H."/>
            <person name="Zheng G."/>
            <person name="Singh R."/>
            <person name="Sharma A."/>
            <person name="Min X."/>
            <person name="Zheng Y."/>
            <person name="Lee H."/>
            <person name="Gurtowski J."/>
            <person name="Sedlazeck F.J."/>
            <person name="Harkess A."/>
            <person name="McKain M.R."/>
            <person name="Liao Z."/>
            <person name="Fang J."/>
            <person name="Liu J."/>
            <person name="Zhang X."/>
            <person name="Zhang Q."/>
            <person name="Hu W."/>
            <person name="Qin Y."/>
            <person name="Wang K."/>
            <person name="Chen L.Y."/>
            <person name="Shirley N."/>
            <person name="Lin Y.R."/>
            <person name="Liu L.Y."/>
            <person name="Hernandez A.G."/>
            <person name="Wright C.L."/>
            <person name="Bulone V."/>
            <person name="Tuskan G.A."/>
            <person name="Heath K."/>
            <person name="Zee F."/>
            <person name="Moore P.H."/>
            <person name="Sunkar R."/>
            <person name="Leebens-Mack J.H."/>
            <person name="Mockler T."/>
            <person name="Bennetzen J.L."/>
            <person name="Freeling M."/>
            <person name="Sankoff D."/>
            <person name="Paterson A.H."/>
            <person name="Zhu X."/>
            <person name="Yang X."/>
            <person name="Smith J.A."/>
            <person name="Cushman J.C."/>
            <person name="Paull R.E."/>
            <person name="Yu Q."/>
        </authorList>
    </citation>
    <scope>NUCLEOTIDE SEQUENCE [LARGE SCALE GENOMIC DNA]</scope>
    <source>
        <strain evidence="3">cv. F153</strain>
    </source>
</reference>
<feature type="domain" description="Retrotransposon gag" evidence="2">
    <location>
        <begin position="118"/>
        <end position="214"/>
    </location>
</feature>
<keyword evidence="3" id="KW-1185">Reference proteome</keyword>
<dbReference type="PANTHER" id="PTHR15503">
    <property type="entry name" value="LDOC1 RELATED"/>
    <property type="match status" value="1"/>
</dbReference>
<dbReference type="GeneID" id="109707500"/>
<accession>A0A6P5ELR0</accession>
<dbReference type="OrthoDB" id="8068363at2759"/>
<protein>
    <submittedName>
        <fullName evidence="4">Uncharacterized protein LOC109707500</fullName>
    </submittedName>
</protein>
<feature type="compositionally biased region" description="Basic and acidic residues" evidence="1">
    <location>
        <begin position="249"/>
        <end position="263"/>
    </location>
</feature>
<feature type="region of interest" description="Disordered" evidence="1">
    <location>
        <begin position="249"/>
        <end position="296"/>
    </location>
</feature>
<dbReference type="PANTHER" id="PTHR15503:SF45">
    <property type="entry name" value="RNA-DIRECTED DNA POLYMERASE HOMOLOG"/>
    <property type="match status" value="1"/>
</dbReference>
<gene>
    <name evidence="4" type="primary">LOC109707500</name>
</gene>
<evidence type="ECO:0000313" key="4">
    <source>
        <dbReference type="RefSeq" id="XP_020084387.1"/>
    </source>
</evidence>